<reference evidence="8" key="1">
    <citation type="journal article" date="2020" name="mSystems">
        <title>Genome- and Community-Level Interaction Insights into Carbon Utilization and Element Cycling Functions of Hydrothermarchaeota in Hydrothermal Sediment.</title>
        <authorList>
            <person name="Zhou Z."/>
            <person name="Liu Y."/>
            <person name="Xu W."/>
            <person name="Pan J."/>
            <person name="Luo Z.H."/>
            <person name="Li M."/>
        </authorList>
    </citation>
    <scope>NUCLEOTIDE SEQUENCE [LARGE SCALE GENOMIC DNA]</scope>
    <source>
        <strain evidence="8">SpSt-477</strain>
    </source>
</reference>
<name>A0A7C4RQI6_9BACT</name>
<dbReference type="GO" id="GO:0071978">
    <property type="term" value="P:bacterial-type flagellum-dependent swarming motility"/>
    <property type="evidence" value="ECO:0007669"/>
    <property type="project" value="TreeGrafter"/>
</dbReference>
<feature type="domain" description="Flagellar hook protein FlgE/F/G-like D1" evidence="7">
    <location>
        <begin position="92"/>
        <end position="154"/>
    </location>
</feature>
<sequence>MSGELSSILSGALIQEARLDVLANNAANIHTVGYKEDKVFRLPDTQGPIWEKPDGTPLDGMTLNTQIIVPVGSFVNLDAGRMIQTNNALDLAIDGKGFFVVQVGGKQLYTRKGDFTLDANGTLVTQEGHPVMGRGGPITISGTDVEITPEGAVIVDGEETDQIEVLSFPESTRMLKSGDCFFEPADPNVQPEPAEGTTILQGFVEGSNVDPIRIMTEMIDALRGYESYQKVMLSMNDTISKTVNEVGRIS</sequence>
<dbReference type="InterPro" id="IPR001444">
    <property type="entry name" value="Flag_bb_rod_N"/>
</dbReference>
<evidence type="ECO:0000259" key="6">
    <source>
        <dbReference type="Pfam" id="PF06429"/>
    </source>
</evidence>
<dbReference type="EMBL" id="DSUH01000223">
    <property type="protein sequence ID" value="HGU33073.1"/>
    <property type="molecule type" value="Genomic_DNA"/>
</dbReference>
<dbReference type="SUPFAM" id="SSF117143">
    <property type="entry name" value="Flagellar hook protein flgE"/>
    <property type="match status" value="1"/>
</dbReference>
<evidence type="ECO:0000259" key="7">
    <source>
        <dbReference type="Pfam" id="PF22692"/>
    </source>
</evidence>
<dbReference type="PANTHER" id="PTHR30435:SF19">
    <property type="entry name" value="FLAGELLAR BASAL-BODY ROD PROTEIN FLGG"/>
    <property type="match status" value="1"/>
</dbReference>
<evidence type="ECO:0000256" key="4">
    <source>
        <dbReference type="RuleBase" id="RU362116"/>
    </source>
</evidence>
<keyword evidence="3 4" id="KW-0975">Bacterial flagellum</keyword>
<dbReference type="NCBIfam" id="TIGR03506">
    <property type="entry name" value="FlgEFG_subfam"/>
    <property type="match status" value="1"/>
</dbReference>
<dbReference type="Pfam" id="PF06429">
    <property type="entry name" value="Flg_bbr_C"/>
    <property type="match status" value="1"/>
</dbReference>
<proteinExistence type="inferred from homology"/>
<dbReference type="InterPro" id="IPR012836">
    <property type="entry name" value="FlgF"/>
</dbReference>
<evidence type="ECO:0000313" key="8">
    <source>
        <dbReference type="EMBL" id="HGU33073.1"/>
    </source>
</evidence>
<comment type="similarity">
    <text evidence="2 4">Belongs to the flagella basal body rod proteins family.</text>
</comment>
<comment type="caution">
    <text evidence="8">The sequence shown here is derived from an EMBL/GenBank/DDBJ whole genome shotgun (WGS) entry which is preliminary data.</text>
</comment>
<evidence type="ECO:0000259" key="5">
    <source>
        <dbReference type="Pfam" id="PF00460"/>
    </source>
</evidence>
<gene>
    <name evidence="8" type="primary">flgF</name>
    <name evidence="8" type="ORF">ENS29_09485</name>
</gene>
<dbReference type="InterPro" id="IPR053967">
    <property type="entry name" value="LlgE_F_G-like_D1"/>
</dbReference>
<evidence type="ECO:0000256" key="3">
    <source>
        <dbReference type="ARBA" id="ARBA00023143"/>
    </source>
</evidence>
<dbReference type="InterPro" id="IPR020013">
    <property type="entry name" value="Flagellar_FlgE/F/G"/>
</dbReference>
<dbReference type="PANTHER" id="PTHR30435">
    <property type="entry name" value="FLAGELLAR PROTEIN"/>
    <property type="match status" value="1"/>
</dbReference>
<organism evidence="8">
    <name type="scientific">Desulfatirhabdium butyrativorans</name>
    <dbReference type="NCBI Taxonomy" id="340467"/>
    <lineage>
        <taxon>Bacteria</taxon>
        <taxon>Pseudomonadati</taxon>
        <taxon>Thermodesulfobacteriota</taxon>
        <taxon>Desulfobacteria</taxon>
        <taxon>Desulfobacterales</taxon>
        <taxon>Desulfatirhabdiaceae</taxon>
        <taxon>Desulfatirhabdium</taxon>
    </lineage>
</organism>
<feature type="domain" description="Flagellar basal body rod protein N-terminal" evidence="5">
    <location>
        <begin position="12"/>
        <end position="35"/>
    </location>
</feature>
<dbReference type="Pfam" id="PF00460">
    <property type="entry name" value="Flg_bb_rod"/>
    <property type="match status" value="1"/>
</dbReference>
<dbReference type="AlphaFoldDB" id="A0A7C4RQI6"/>
<dbReference type="GO" id="GO:0030694">
    <property type="term" value="C:bacterial-type flagellum basal body, rod"/>
    <property type="evidence" value="ECO:0007669"/>
    <property type="project" value="InterPro"/>
</dbReference>
<feature type="domain" description="Flagellar basal-body/hook protein C-terminal" evidence="6">
    <location>
        <begin position="201"/>
        <end position="244"/>
    </location>
</feature>
<dbReference type="InterPro" id="IPR010930">
    <property type="entry name" value="Flg_bb/hook_C_dom"/>
</dbReference>
<protein>
    <submittedName>
        <fullName evidence="8">Flagellar basal-body rod protein FlgF</fullName>
    </submittedName>
</protein>
<accession>A0A7C4RQI6</accession>
<dbReference type="InterPro" id="IPR037925">
    <property type="entry name" value="FlgE/F/G-like"/>
</dbReference>
<dbReference type="Pfam" id="PF22692">
    <property type="entry name" value="LlgE_F_G_D1"/>
    <property type="match status" value="1"/>
</dbReference>
<comment type="subcellular location">
    <subcellularLocation>
        <location evidence="1 4">Bacterial flagellum basal body</location>
    </subcellularLocation>
</comment>
<evidence type="ECO:0000256" key="1">
    <source>
        <dbReference type="ARBA" id="ARBA00004117"/>
    </source>
</evidence>
<keyword evidence="8" id="KW-0966">Cell projection</keyword>
<dbReference type="NCBIfam" id="TIGR02490">
    <property type="entry name" value="flgF"/>
    <property type="match status" value="1"/>
</dbReference>
<evidence type="ECO:0000256" key="2">
    <source>
        <dbReference type="ARBA" id="ARBA00009677"/>
    </source>
</evidence>
<keyword evidence="8" id="KW-0282">Flagellum</keyword>
<keyword evidence="8" id="KW-0969">Cilium</keyword>